<comment type="caution">
    <text evidence="2">The sequence shown here is derived from an EMBL/GenBank/DDBJ whole genome shotgun (WGS) entry which is preliminary data.</text>
</comment>
<proteinExistence type="predicted"/>
<dbReference type="AlphaFoldDB" id="A0AAN9MMT1"/>
<name>A0AAN9MMT1_PHACN</name>
<evidence type="ECO:0000313" key="2">
    <source>
        <dbReference type="EMBL" id="KAK7355704.1"/>
    </source>
</evidence>
<sequence>MSQFKLNKYAPPFCLKADTRLNLVAFSFSICVRHKLSTASVLLLILKTCSLEAMPKTNEKVDSPAAKMVRVPPRRGQIKAKIMTNLVRMVEEAARAICSKVQVAEEESHEHTSQPHDSSHA</sequence>
<keyword evidence="3" id="KW-1185">Reference proteome</keyword>
<accession>A0AAN9MMT1</accession>
<protein>
    <submittedName>
        <fullName evidence="2">Uncharacterized protein</fullName>
    </submittedName>
</protein>
<reference evidence="2 3" key="1">
    <citation type="submission" date="2024-01" db="EMBL/GenBank/DDBJ databases">
        <title>The genomes of 5 underutilized Papilionoideae crops provide insights into root nodulation and disease resistanc.</title>
        <authorList>
            <person name="Jiang F."/>
        </authorList>
    </citation>
    <scope>NUCLEOTIDE SEQUENCE [LARGE SCALE GENOMIC DNA]</scope>
    <source>
        <strain evidence="2">JINMINGXINNONG_FW02</strain>
        <tissue evidence="2">Leaves</tissue>
    </source>
</reference>
<dbReference type="EMBL" id="JAYMYR010000006">
    <property type="protein sequence ID" value="KAK7355704.1"/>
    <property type="molecule type" value="Genomic_DNA"/>
</dbReference>
<dbReference type="Proteomes" id="UP001374584">
    <property type="component" value="Unassembled WGS sequence"/>
</dbReference>
<evidence type="ECO:0000313" key="3">
    <source>
        <dbReference type="Proteomes" id="UP001374584"/>
    </source>
</evidence>
<feature type="region of interest" description="Disordered" evidence="1">
    <location>
        <begin position="102"/>
        <end position="121"/>
    </location>
</feature>
<gene>
    <name evidence="2" type="ORF">VNO80_14964</name>
</gene>
<organism evidence="2 3">
    <name type="scientific">Phaseolus coccineus</name>
    <name type="common">Scarlet runner bean</name>
    <name type="synonym">Phaseolus multiflorus</name>
    <dbReference type="NCBI Taxonomy" id="3886"/>
    <lineage>
        <taxon>Eukaryota</taxon>
        <taxon>Viridiplantae</taxon>
        <taxon>Streptophyta</taxon>
        <taxon>Embryophyta</taxon>
        <taxon>Tracheophyta</taxon>
        <taxon>Spermatophyta</taxon>
        <taxon>Magnoliopsida</taxon>
        <taxon>eudicotyledons</taxon>
        <taxon>Gunneridae</taxon>
        <taxon>Pentapetalae</taxon>
        <taxon>rosids</taxon>
        <taxon>fabids</taxon>
        <taxon>Fabales</taxon>
        <taxon>Fabaceae</taxon>
        <taxon>Papilionoideae</taxon>
        <taxon>50 kb inversion clade</taxon>
        <taxon>NPAAA clade</taxon>
        <taxon>indigoferoid/millettioid clade</taxon>
        <taxon>Phaseoleae</taxon>
        <taxon>Phaseolus</taxon>
    </lineage>
</organism>
<evidence type="ECO:0000256" key="1">
    <source>
        <dbReference type="SAM" id="MobiDB-lite"/>
    </source>
</evidence>
<feature type="compositionally biased region" description="Basic and acidic residues" evidence="1">
    <location>
        <begin position="106"/>
        <end position="121"/>
    </location>
</feature>